<comment type="caution">
    <text evidence="7">The sequence shown here is derived from an EMBL/GenBank/DDBJ whole genome shotgun (WGS) entry which is preliminary data.</text>
</comment>
<accession>A0A8J3J845</accession>
<dbReference type="InterPro" id="IPR005471">
    <property type="entry name" value="Tscrpt_reg_IclR_N"/>
</dbReference>
<dbReference type="AlphaFoldDB" id="A0A8J3J845"/>
<keyword evidence="3" id="KW-0804">Transcription</keyword>
<dbReference type="InterPro" id="IPR036390">
    <property type="entry name" value="WH_DNA-bd_sf"/>
</dbReference>
<evidence type="ECO:0000313" key="8">
    <source>
        <dbReference type="Proteomes" id="UP000612808"/>
    </source>
</evidence>
<protein>
    <recommendedName>
        <fullName evidence="9">Transcriptional regulator, IclR family</fullName>
    </recommendedName>
</protein>
<reference evidence="7" key="1">
    <citation type="submission" date="2021-01" db="EMBL/GenBank/DDBJ databases">
        <title>Whole genome shotgun sequence of Actinocatenispora rupis NBRC 107355.</title>
        <authorList>
            <person name="Komaki H."/>
            <person name="Tamura T."/>
        </authorList>
    </citation>
    <scope>NUCLEOTIDE SEQUENCE</scope>
    <source>
        <strain evidence="7">NBRC 107355</strain>
    </source>
</reference>
<feature type="domain" description="HTH iclR-type" evidence="5">
    <location>
        <begin position="49"/>
        <end position="110"/>
    </location>
</feature>
<evidence type="ECO:0000256" key="3">
    <source>
        <dbReference type="ARBA" id="ARBA00023163"/>
    </source>
</evidence>
<evidence type="ECO:0000256" key="2">
    <source>
        <dbReference type="ARBA" id="ARBA00023125"/>
    </source>
</evidence>
<feature type="compositionally biased region" description="Pro residues" evidence="4">
    <location>
        <begin position="303"/>
        <end position="313"/>
    </location>
</feature>
<evidence type="ECO:0000256" key="1">
    <source>
        <dbReference type="ARBA" id="ARBA00023015"/>
    </source>
</evidence>
<dbReference type="InterPro" id="IPR036388">
    <property type="entry name" value="WH-like_DNA-bd_sf"/>
</dbReference>
<dbReference type="PROSITE" id="PS51077">
    <property type="entry name" value="HTH_ICLR"/>
    <property type="match status" value="1"/>
</dbReference>
<evidence type="ECO:0000259" key="5">
    <source>
        <dbReference type="PROSITE" id="PS51077"/>
    </source>
</evidence>
<dbReference type="GO" id="GO:0045892">
    <property type="term" value="P:negative regulation of DNA-templated transcription"/>
    <property type="evidence" value="ECO:0007669"/>
    <property type="project" value="TreeGrafter"/>
</dbReference>
<evidence type="ECO:0000313" key="7">
    <source>
        <dbReference type="EMBL" id="GID10128.1"/>
    </source>
</evidence>
<evidence type="ECO:0000256" key="4">
    <source>
        <dbReference type="SAM" id="MobiDB-lite"/>
    </source>
</evidence>
<keyword evidence="2" id="KW-0238">DNA-binding</keyword>
<sequence length="313" mass="33045">MTQRFWLTAPARMRLATGAELDRVTGMVDGTRDPTKDGRVAQNNVGTGSSVAGRIFLVLDAFVGAEGSLRLTDIAGRTGLPMPTALRMVRELVAWGGLARLADGSYRLGEHIWALGSLSPCLRRQRDLARPFLHELAGKLGGAAELAVREGTEALIVDQICAPTVRPGHRRLDTRVPLYATGVGRVLLAHAPGTVLREVSSGGFTRFTAFTVDSAARLSRHLERIRTGGIARVHEELRLGAVSVAAPVRHPELGVIAAIGVVVPTTTPTARVESAVRAAGNRLSTAMAAASAPEVAGPSRRAPAPPARQGPLR</sequence>
<dbReference type="Pfam" id="PF09339">
    <property type="entry name" value="HTH_IclR"/>
    <property type="match status" value="1"/>
</dbReference>
<dbReference type="Proteomes" id="UP000612808">
    <property type="component" value="Unassembled WGS sequence"/>
</dbReference>
<dbReference type="Gene3D" id="1.10.10.10">
    <property type="entry name" value="Winged helix-like DNA-binding domain superfamily/Winged helix DNA-binding domain"/>
    <property type="match status" value="1"/>
</dbReference>
<dbReference type="SUPFAM" id="SSF46785">
    <property type="entry name" value="Winged helix' DNA-binding domain"/>
    <property type="match status" value="1"/>
</dbReference>
<dbReference type="PANTHER" id="PTHR30136">
    <property type="entry name" value="HELIX-TURN-HELIX TRANSCRIPTIONAL REGULATOR, ICLR FAMILY"/>
    <property type="match status" value="1"/>
</dbReference>
<feature type="domain" description="IclR-ED" evidence="6">
    <location>
        <begin position="111"/>
        <end position="289"/>
    </location>
</feature>
<proteinExistence type="predicted"/>
<dbReference type="SUPFAM" id="SSF55781">
    <property type="entry name" value="GAF domain-like"/>
    <property type="match status" value="1"/>
</dbReference>
<keyword evidence="8" id="KW-1185">Reference proteome</keyword>
<keyword evidence="1" id="KW-0805">Transcription regulation</keyword>
<dbReference type="PANTHER" id="PTHR30136:SF24">
    <property type="entry name" value="HTH-TYPE TRANSCRIPTIONAL REPRESSOR ALLR"/>
    <property type="match status" value="1"/>
</dbReference>
<dbReference type="GO" id="GO:0003700">
    <property type="term" value="F:DNA-binding transcription factor activity"/>
    <property type="evidence" value="ECO:0007669"/>
    <property type="project" value="TreeGrafter"/>
</dbReference>
<dbReference type="InterPro" id="IPR029016">
    <property type="entry name" value="GAF-like_dom_sf"/>
</dbReference>
<dbReference type="SMART" id="SM00346">
    <property type="entry name" value="HTH_ICLR"/>
    <property type="match status" value="1"/>
</dbReference>
<dbReference type="InterPro" id="IPR014757">
    <property type="entry name" value="Tscrpt_reg_IclR_C"/>
</dbReference>
<dbReference type="PROSITE" id="PS51078">
    <property type="entry name" value="ICLR_ED"/>
    <property type="match status" value="1"/>
</dbReference>
<gene>
    <name evidence="7" type="ORF">Aru02nite_10170</name>
</gene>
<organism evidence="7 8">
    <name type="scientific">Actinocatenispora rupis</name>
    <dbReference type="NCBI Taxonomy" id="519421"/>
    <lineage>
        <taxon>Bacteria</taxon>
        <taxon>Bacillati</taxon>
        <taxon>Actinomycetota</taxon>
        <taxon>Actinomycetes</taxon>
        <taxon>Micromonosporales</taxon>
        <taxon>Micromonosporaceae</taxon>
        <taxon>Actinocatenispora</taxon>
    </lineage>
</organism>
<dbReference type="Pfam" id="PF01614">
    <property type="entry name" value="IclR_C"/>
    <property type="match status" value="1"/>
</dbReference>
<evidence type="ECO:0008006" key="9">
    <source>
        <dbReference type="Google" id="ProtNLM"/>
    </source>
</evidence>
<dbReference type="EMBL" id="BOMB01000004">
    <property type="protein sequence ID" value="GID10128.1"/>
    <property type="molecule type" value="Genomic_DNA"/>
</dbReference>
<evidence type="ECO:0000259" key="6">
    <source>
        <dbReference type="PROSITE" id="PS51078"/>
    </source>
</evidence>
<name>A0A8J3J845_9ACTN</name>
<dbReference type="InterPro" id="IPR050707">
    <property type="entry name" value="HTH_MetabolicPath_Reg"/>
</dbReference>
<dbReference type="GO" id="GO:0003677">
    <property type="term" value="F:DNA binding"/>
    <property type="evidence" value="ECO:0007669"/>
    <property type="project" value="UniProtKB-KW"/>
</dbReference>
<feature type="region of interest" description="Disordered" evidence="4">
    <location>
        <begin position="289"/>
        <end position="313"/>
    </location>
</feature>
<dbReference type="Gene3D" id="3.30.450.40">
    <property type="match status" value="1"/>
</dbReference>